<reference evidence="2" key="1">
    <citation type="submission" date="2020-02" db="EMBL/GenBank/DDBJ databases">
        <authorList>
            <person name="Meier V. D."/>
        </authorList>
    </citation>
    <scope>NUCLEOTIDE SEQUENCE</scope>
    <source>
        <strain evidence="2">AVDCRST_MAG17</strain>
    </source>
</reference>
<evidence type="ECO:0000313" key="2">
    <source>
        <dbReference type="EMBL" id="CAA9487886.1"/>
    </source>
</evidence>
<organism evidence="2">
    <name type="scientific">uncultured Solirubrobacterales bacterium</name>
    <dbReference type="NCBI Taxonomy" id="768556"/>
    <lineage>
        <taxon>Bacteria</taxon>
        <taxon>Bacillati</taxon>
        <taxon>Actinomycetota</taxon>
        <taxon>Thermoleophilia</taxon>
        <taxon>Solirubrobacterales</taxon>
        <taxon>environmental samples</taxon>
    </lineage>
</organism>
<name>A0A6J4S2W4_9ACTN</name>
<proteinExistence type="predicted"/>
<feature type="region of interest" description="Disordered" evidence="1">
    <location>
        <begin position="198"/>
        <end position="288"/>
    </location>
</feature>
<protein>
    <submittedName>
        <fullName evidence="2">Uncharacterized protein</fullName>
    </submittedName>
</protein>
<evidence type="ECO:0000256" key="1">
    <source>
        <dbReference type="SAM" id="MobiDB-lite"/>
    </source>
</evidence>
<dbReference type="AlphaFoldDB" id="A0A6J4S2W4"/>
<accession>A0A6J4S2W4</accession>
<gene>
    <name evidence="2" type="ORF">AVDCRST_MAG17-592</name>
</gene>
<sequence length="288" mass="29889">MLGVDGVVLHGGVEPQAVALFAVVEGSLERLARRAGNAGAGATATATTTSATSPRALVAVLVLSRSRLVLRFVGGQGGLRHVLRLGLRVERCGYERVVLGAQVDLDLLAGPRSVGGGLLGRDQLVLPLEGGDVAGRDLELMGDPRVGTTLADPAADLVELGLQRAAGHGRGETSNRAFGDASCARAAVELECADGLAHARRQGDAGPDQEDEPGDHDRRGRRGLRAGRRGGQGAHRDRGAARRARVPQGGLAGDPSRGSPPFRVVLRRDERRPRARPAQGGSVVTTQP</sequence>
<feature type="compositionally biased region" description="Basic residues" evidence="1">
    <location>
        <begin position="219"/>
        <end position="228"/>
    </location>
</feature>
<dbReference type="EMBL" id="CADCVV010000043">
    <property type="protein sequence ID" value="CAA9487886.1"/>
    <property type="molecule type" value="Genomic_DNA"/>
</dbReference>